<dbReference type="SMART" id="SM00320">
    <property type="entry name" value="WD40"/>
    <property type="match status" value="8"/>
</dbReference>
<evidence type="ECO:0000256" key="1">
    <source>
        <dbReference type="ARBA" id="ARBA00022737"/>
    </source>
</evidence>
<reference evidence="3" key="1">
    <citation type="thesis" date="2020" institute="ProQuest LLC" country="789 East Eisenhower Parkway, Ann Arbor, MI, USA">
        <title>Comparative Genomics and Chromosome Evolution.</title>
        <authorList>
            <person name="Mudd A.B."/>
        </authorList>
    </citation>
    <scope>NUCLEOTIDE SEQUENCE</scope>
    <source>
        <strain evidence="3">1538</strain>
        <tissue evidence="3">Blood</tissue>
    </source>
</reference>
<feature type="repeat" description="WD" evidence="2">
    <location>
        <begin position="497"/>
        <end position="538"/>
    </location>
</feature>
<dbReference type="EMBL" id="DYDO01000003">
    <property type="protein sequence ID" value="DBA28180.1"/>
    <property type="molecule type" value="Genomic_DNA"/>
</dbReference>
<dbReference type="PANTHER" id="PTHR44324:SF2">
    <property type="entry name" value="WD REPEAT-CONTAINING PROTEIN 64"/>
    <property type="match status" value="1"/>
</dbReference>
<dbReference type="PROSITE" id="PS50294">
    <property type="entry name" value="WD_REPEATS_REGION"/>
    <property type="match status" value="1"/>
</dbReference>
<dbReference type="SUPFAM" id="SSF50978">
    <property type="entry name" value="WD40 repeat-like"/>
    <property type="match status" value="1"/>
</dbReference>
<dbReference type="Pfam" id="PF00400">
    <property type="entry name" value="WD40"/>
    <property type="match status" value="3"/>
</dbReference>
<keyword evidence="1" id="KW-0677">Repeat</keyword>
<dbReference type="InterPro" id="IPR011047">
    <property type="entry name" value="Quinoprotein_ADH-like_sf"/>
</dbReference>
<dbReference type="InterPro" id="IPR015943">
    <property type="entry name" value="WD40/YVTN_repeat-like_dom_sf"/>
</dbReference>
<evidence type="ECO:0000256" key="2">
    <source>
        <dbReference type="PROSITE-ProRule" id="PRU00221"/>
    </source>
</evidence>
<dbReference type="PROSITE" id="PS50082">
    <property type="entry name" value="WD_REPEATS_2"/>
    <property type="match status" value="5"/>
</dbReference>
<sequence>MASHENTPHQLELRKNFKSSLNAFKRLLRIIKEQSRIDTSDSNTNEAVVNYDQFHDVVTNLFGQDVKSKDVVAFFQKMTKHPNAPFDWTEIFGYFQTGEKITELQTDAENTVFWVSKRETIGSATGAGKKKRDVIQSVVMVPTLDSVLTVSQNGTICLFNSQANSWFLDCDFLNQMKRIVAVTERSIVVWDYKCHGKHQDKYICIRPMEHCLLCVCVVNSHEDSVKDEILVGDDAGFVRLFSFAGSELHPQHSKTKVFSQSVVLDSRKFSQFKRKLHNDCVVKVKYIQALNCFASSSLDSKLSLVLDNVQRIKDAKPVRGFAVQKGITAFAFCAKANMIATGGPDKVIRLWHPEVTNKPMAVLSGHLYSIADIAVNELDQQVISVSTARGFRVWDIPTLSLLQVFTDTQQGPGDHRINSMVFDNKHLRLLTGSCVLDVWPMSQMIRNTTQVPRSHKRPINALVYNQVFQQVLSICSESVLKVWDIETGAQVYEIKNAHGPTIEVTAAAIDISGFYFATGAYNGSVKIWEFGNPHQVKVLLPKKMYKNEEQSICQISYTRTKDNQHMIIALDISGNIKIIQADIPLIVAGHENGHLYLWNTKGDLISEKLPFTKQPPIPITALCSDTCANVIIAGNIGECVYVKYFSAFLKQELCWRAHSMKITSLFYENSRNVVVSASTDDSIRLWHASSGNYIGYFGQSRAYELTSPPEFTLPCDIKELPLQTKVDNTVLRTTKNFEIPLIYESNK</sequence>
<feature type="repeat" description="WD" evidence="2">
    <location>
        <begin position="452"/>
        <end position="493"/>
    </location>
</feature>
<dbReference type="InterPro" id="IPR036322">
    <property type="entry name" value="WD40_repeat_dom_sf"/>
</dbReference>
<evidence type="ECO:0000313" key="4">
    <source>
        <dbReference type="Proteomes" id="UP001181693"/>
    </source>
</evidence>
<feature type="repeat" description="WD" evidence="2">
    <location>
        <begin position="363"/>
        <end position="404"/>
    </location>
</feature>
<evidence type="ECO:0008006" key="5">
    <source>
        <dbReference type="Google" id="ProtNLM"/>
    </source>
</evidence>
<evidence type="ECO:0000313" key="3">
    <source>
        <dbReference type="EMBL" id="DBA28180.1"/>
    </source>
</evidence>
<dbReference type="Proteomes" id="UP001181693">
    <property type="component" value="Unassembled WGS sequence"/>
</dbReference>
<keyword evidence="4" id="KW-1185">Reference proteome</keyword>
<dbReference type="PANTHER" id="PTHR44324">
    <property type="entry name" value="WD40 REPEAT DOMAIN 95"/>
    <property type="match status" value="1"/>
</dbReference>
<proteinExistence type="predicted"/>
<feature type="repeat" description="WD" evidence="2">
    <location>
        <begin position="327"/>
        <end position="351"/>
    </location>
</feature>
<feature type="repeat" description="WD" evidence="2">
    <location>
        <begin position="655"/>
        <end position="696"/>
    </location>
</feature>
<keyword evidence="2" id="KW-0853">WD repeat</keyword>
<organism evidence="3 4">
    <name type="scientific">Pyxicephalus adspersus</name>
    <name type="common">African bullfrog</name>
    <dbReference type="NCBI Taxonomy" id="30357"/>
    <lineage>
        <taxon>Eukaryota</taxon>
        <taxon>Metazoa</taxon>
        <taxon>Chordata</taxon>
        <taxon>Craniata</taxon>
        <taxon>Vertebrata</taxon>
        <taxon>Euteleostomi</taxon>
        <taxon>Amphibia</taxon>
        <taxon>Batrachia</taxon>
        <taxon>Anura</taxon>
        <taxon>Neobatrachia</taxon>
        <taxon>Ranoidea</taxon>
        <taxon>Pyxicephalidae</taxon>
        <taxon>Pyxicephalinae</taxon>
        <taxon>Pyxicephalus</taxon>
    </lineage>
</organism>
<name>A0AAV3AK51_PYXAD</name>
<dbReference type="SUPFAM" id="SSF50998">
    <property type="entry name" value="Quinoprotein alcohol dehydrogenase-like"/>
    <property type="match status" value="1"/>
</dbReference>
<dbReference type="Gene3D" id="2.130.10.10">
    <property type="entry name" value="YVTN repeat-like/Quinoprotein amine dehydrogenase"/>
    <property type="match status" value="3"/>
</dbReference>
<dbReference type="InterPro" id="IPR051242">
    <property type="entry name" value="WD-EF-hand_domain"/>
</dbReference>
<comment type="caution">
    <text evidence="3">The sequence shown here is derived from an EMBL/GenBank/DDBJ whole genome shotgun (WGS) entry which is preliminary data.</text>
</comment>
<protein>
    <recommendedName>
        <fullName evidence="5">WD repeat-containing protein 64</fullName>
    </recommendedName>
</protein>
<dbReference type="AlphaFoldDB" id="A0AAV3AK51"/>
<gene>
    <name evidence="3" type="ORF">GDO54_008579</name>
</gene>
<dbReference type="InterPro" id="IPR001680">
    <property type="entry name" value="WD40_rpt"/>
</dbReference>
<accession>A0AAV3AK51</accession>